<keyword evidence="5" id="KW-0539">Nucleus</keyword>
<evidence type="ECO:0000256" key="3">
    <source>
        <dbReference type="ARBA" id="ARBA00022664"/>
    </source>
</evidence>
<keyword evidence="3" id="KW-0507">mRNA processing</keyword>
<comment type="similarity">
    <text evidence="2">Belongs to the fl(2)d family.</text>
</comment>
<organism evidence="7 8">
    <name type="scientific">Tegillarca granosa</name>
    <name type="common">Malaysian cockle</name>
    <name type="synonym">Anadara granosa</name>
    <dbReference type="NCBI Taxonomy" id="220873"/>
    <lineage>
        <taxon>Eukaryota</taxon>
        <taxon>Metazoa</taxon>
        <taxon>Spiralia</taxon>
        <taxon>Lophotrochozoa</taxon>
        <taxon>Mollusca</taxon>
        <taxon>Bivalvia</taxon>
        <taxon>Autobranchia</taxon>
        <taxon>Pteriomorphia</taxon>
        <taxon>Arcoida</taxon>
        <taxon>Arcoidea</taxon>
        <taxon>Arcidae</taxon>
        <taxon>Tegillarca</taxon>
    </lineage>
</organism>
<comment type="caution">
    <text evidence="7">The sequence shown here is derived from an EMBL/GenBank/DDBJ whole genome shotgun (WGS) entry which is preliminary data.</text>
</comment>
<feature type="compositionally biased region" description="Basic and acidic residues" evidence="6">
    <location>
        <begin position="59"/>
        <end position="77"/>
    </location>
</feature>
<dbReference type="EMBL" id="JARBDR010000337">
    <property type="protein sequence ID" value="KAJ8315002.1"/>
    <property type="molecule type" value="Genomic_DNA"/>
</dbReference>
<protein>
    <submittedName>
        <fullName evidence="7">Uncharacterized protein</fullName>
    </submittedName>
</protein>
<dbReference type="Proteomes" id="UP001217089">
    <property type="component" value="Unassembled WGS sequence"/>
</dbReference>
<proteinExistence type="inferred from homology"/>
<evidence type="ECO:0000313" key="7">
    <source>
        <dbReference type="EMBL" id="KAJ8315002.1"/>
    </source>
</evidence>
<name>A0ABQ9FER9_TEGGR</name>
<evidence type="ECO:0000256" key="5">
    <source>
        <dbReference type="ARBA" id="ARBA00023242"/>
    </source>
</evidence>
<keyword evidence="4" id="KW-0508">mRNA splicing</keyword>
<sequence length="280" mass="32112">MAKCRMLLQENEELGKVIASELDEFLGDLEEDVEGMQSMIYVLQQQLKETKEQVLELQNENKDLRNKRTTLENDPESKSPLCSQFTSSSPNRPSQIKEERTDSSQGFYKTCDTVETSSELEMMETDQDPTDTSQELHIWVRDDLSNDPWSSPLQENTEELVNRKDTLEREVTPELEKPSDRDHKTDVLQNGINRTKTEIKEEIDDSCHPSFDVGSKIVCQSHVMILSGLDHVVTPDNTKNQSGLENILVAYVDYMYLVLFGPKFAYSTLDNINTNVLYVF</sequence>
<feature type="compositionally biased region" description="Polar residues" evidence="6">
    <location>
        <begin position="80"/>
        <end position="94"/>
    </location>
</feature>
<dbReference type="PANTHER" id="PTHR15217:SF0">
    <property type="entry name" value="PRE-MRNA-SPLICING REGULATOR WTAP"/>
    <property type="match status" value="1"/>
</dbReference>
<evidence type="ECO:0000256" key="1">
    <source>
        <dbReference type="ARBA" id="ARBA00004123"/>
    </source>
</evidence>
<gene>
    <name evidence="7" type="ORF">KUTeg_007152</name>
</gene>
<evidence type="ECO:0000256" key="6">
    <source>
        <dbReference type="SAM" id="MobiDB-lite"/>
    </source>
</evidence>
<accession>A0ABQ9FER9</accession>
<evidence type="ECO:0000313" key="8">
    <source>
        <dbReference type="Proteomes" id="UP001217089"/>
    </source>
</evidence>
<comment type="subcellular location">
    <subcellularLocation>
        <location evidence="1">Nucleus</location>
    </subcellularLocation>
</comment>
<dbReference type="PANTHER" id="PTHR15217">
    <property type="entry name" value="WILMS' TUMOR 1-ASSOCIATING PROTEIN"/>
    <property type="match status" value="1"/>
</dbReference>
<reference evidence="7 8" key="1">
    <citation type="submission" date="2022-12" db="EMBL/GenBank/DDBJ databases">
        <title>Chromosome-level genome of Tegillarca granosa.</title>
        <authorList>
            <person name="Kim J."/>
        </authorList>
    </citation>
    <scope>NUCLEOTIDE SEQUENCE [LARGE SCALE GENOMIC DNA]</scope>
    <source>
        <strain evidence="7">Teg-2019</strain>
        <tissue evidence="7">Adductor muscle</tissue>
    </source>
</reference>
<evidence type="ECO:0000256" key="4">
    <source>
        <dbReference type="ARBA" id="ARBA00023187"/>
    </source>
</evidence>
<keyword evidence="8" id="KW-1185">Reference proteome</keyword>
<evidence type="ECO:0000256" key="2">
    <source>
        <dbReference type="ARBA" id="ARBA00010313"/>
    </source>
</evidence>
<feature type="region of interest" description="Disordered" evidence="6">
    <location>
        <begin position="59"/>
        <end position="109"/>
    </location>
</feature>
<dbReference type="InterPro" id="IPR033757">
    <property type="entry name" value="WTAP"/>
</dbReference>